<dbReference type="RefSeq" id="WP_262853698.1">
    <property type="nucleotide sequence ID" value="NZ_JAOPKZ010000001.1"/>
</dbReference>
<feature type="transmembrane region" description="Helical" evidence="1">
    <location>
        <begin position="71"/>
        <end position="89"/>
    </location>
</feature>
<dbReference type="PANTHER" id="PTHR41307">
    <property type="entry name" value="MEMBRANE PROTEIN-RELATED"/>
    <property type="match status" value="1"/>
</dbReference>
<protein>
    <recommendedName>
        <fullName evidence="4">DUF1129 family protein</fullName>
    </recommendedName>
</protein>
<name>A0ABT2QMU3_9STAP</name>
<dbReference type="EMBL" id="JAOPKZ010000001">
    <property type="protein sequence ID" value="MCU5745290.1"/>
    <property type="molecule type" value="Genomic_DNA"/>
</dbReference>
<keyword evidence="1" id="KW-1133">Transmembrane helix</keyword>
<keyword evidence="1" id="KW-0812">Transmembrane</keyword>
<dbReference type="SUPFAM" id="SSF158560">
    <property type="entry name" value="BH3980-like"/>
    <property type="match status" value="1"/>
</dbReference>
<comment type="caution">
    <text evidence="2">The sequence shown here is derived from an EMBL/GenBank/DDBJ whole genome shotgun (WGS) entry which is preliminary data.</text>
</comment>
<dbReference type="Proteomes" id="UP001209553">
    <property type="component" value="Unassembled WGS sequence"/>
</dbReference>
<organism evidence="2 3">
    <name type="scientific">Staphylococcus marylandisciuri</name>
    <dbReference type="NCBI Taxonomy" id="2981529"/>
    <lineage>
        <taxon>Bacteria</taxon>
        <taxon>Bacillati</taxon>
        <taxon>Bacillota</taxon>
        <taxon>Bacilli</taxon>
        <taxon>Bacillales</taxon>
        <taxon>Staphylococcaceae</taxon>
        <taxon>Staphylococcus</taxon>
    </lineage>
</organism>
<feature type="transmembrane region" description="Helical" evidence="1">
    <location>
        <begin position="220"/>
        <end position="242"/>
    </location>
</feature>
<evidence type="ECO:0000256" key="1">
    <source>
        <dbReference type="SAM" id="Phobius"/>
    </source>
</evidence>
<feature type="transmembrane region" description="Helical" evidence="1">
    <location>
        <begin position="167"/>
        <end position="189"/>
    </location>
</feature>
<proteinExistence type="predicted"/>
<accession>A0ABT2QMU3</accession>
<evidence type="ECO:0008006" key="4">
    <source>
        <dbReference type="Google" id="ProtNLM"/>
    </source>
</evidence>
<evidence type="ECO:0000313" key="3">
    <source>
        <dbReference type="Proteomes" id="UP001209553"/>
    </source>
</evidence>
<reference evidence="2 3" key="1">
    <citation type="journal article" date="2023" name="Int. J. Syst. Evol. Microbiol.">
        <title>Streptococcus sciuri sp. nov., Staphylococcus marylandisciuri sp. nov. and Staphylococcus americanisciuri sp. nov., isolated from faeces of eastern grey squirrel (Sciurus carolinensis).</title>
        <authorList>
            <person name="Volokhov D.V."/>
            <person name="Zagorodnyaya T.A."/>
            <person name="Furtak V.A."/>
            <person name="Nattanmai G."/>
            <person name="Randall L."/>
            <person name="Jose S."/>
            <person name="Gao Y."/>
            <person name="Eisenberg T."/>
            <person name="Delmonte P."/>
            <person name="Blom J."/>
            <person name="Mitchell K.K."/>
        </authorList>
    </citation>
    <scope>NUCLEOTIDE SEQUENCE [LARGE SCALE GENOMIC DNA]</scope>
    <source>
        <strain evidence="2 3">SQ8-PEA</strain>
    </source>
</reference>
<dbReference type="PANTHER" id="PTHR41307:SF1">
    <property type="entry name" value="MEMBRANE PROTEIN"/>
    <property type="match status" value="1"/>
</dbReference>
<feature type="transmembrane region" description="Helical" evidence="1">
    <location>
        <begin position="135"/>
        <end position="155"/>
    </location>
</feature>
<keyword evidence="3" id="KW-1185">Reference proteome</keyword>
<keyword evidence="1" id="KW-0472">Membrane</keyword>
<feature type="transmembrane region" description="Helical" evidence="1">
    <location>
        <begin position="101"/>
        <end position="123"/>
    </location>
</feature>
<feature type="transmembrane region" description="Helical" evidence="1">
    <location>
        <begin position="196"/>
        <end position="214"/>
    </location>
</feature>
<evidence type="ECO:0000313" key="2">
    <source>
        <dbReference type="EMBL" id="MCU5745290.1"/>
    </source>
</evidence>
<sequence>MTQRSEDYLTRLRIELMFRGREEQEITEITDELRDHFATAEANGESNEDILQTPVQKYADQFAKQMHLFKGIYKFLGCILILLISIFTIPKMLDGTFTLNLMLIIELVEFILAFIFIVWLLRITLVHYGESKRSYVIFGISFALTFLSFLAMNYLEKHFPLIVFWHPSATTTIVLGLLSLVIISLFFVLIKQKFQALTLVIVSLPEIIGLILTGDTTSQKYLYISLIITIMIWVALTFGPLLKNYVTKNK</sequence>
<gene>
    <name evidence="2" type="ORF">N9R04_00960</name>
</gene>